<keyword evidence="1" id="KW-1133">Transmembrane helix</keyword>
<reference evidence="2" key="1">
    <citation type="submission" date="2020-10" db="EMBL/GenBank/DDBJ databases">
        <authorList>
            <person name="Gilroy R."/>
        </authorList>
    </citation>
    <scope>NUCLEOTIDE SEQUENCE</scope>
    <source>
        <strain evidence="2">ChiSjej6B24-2974</strain>
    </source>
</reference>
<dbReference type="AlphaFoldDB" id="A0A9D1CX34"/>
<protein>
    <submittedName>
        <fullName evidence="2">Uncharacterized protein</fullName>
    </submittedName>
</protein>
<accession>A0A9D1CX34</accession>
<dbReference type="Proteomes" id="UP000824260">
    <property type="component" value="Unassembled WGS sequence"/>
</dbReference>
<feature type="transmembrane region" description="Helical" evidence="1">
    <location>
        <begin position="12"/>
        <end position="30"/>
    </location>
</feature>
<feature type="transmembrane region" description="Helical" evidence="1">
    <location>
        <begin position="50"/>
        <end position="71"/>
    </location>
</feature>
<gene>
    <name evidence="2" type="ORF">IAA52_09940</name>
</gene>
<evidence type="ECO:0000313" key="3">
    <source>
        <dbReference type="Proteomes" id="UP000824260"/>
    </source>
</evidence>
<evidence type="ECO:0000256" key="1">
    <source>
        <dbReference type="SAM" id="Phobius"/>
    </source>
</evidence>
<organism evidence="2 3">
    <name type="scientific">Candidatus Pullichristensenella stercorigallinarum</name>
    <dbReference type="NCBI Taxonomy" id="2840909"/>
    <lineage>
        <taxon>Bacteria</taxon>
        <taxon>Bacillati</taxon>
        <taxon>Bacillota</taxon>
        <taxon>Clostridia</taxon>
        <taxon>Candidatus Pullichristensenella</taxon>
    </lineage>
</organism>
<proteinExistence type="predicted"/>
<keyword evidence="1" id="KW-0812">Transmembrane</keyword>
<reference evidence="2" key="2">
    <citation type="journal article" date="2021" name="PeerJ">
        <title>Extensive microbial diversity within the chicken gut microbiome revealed by metagenomics and culture.</title>
        <authorList>
            <person name="Gilroy R."/>
            <person name="Ravi A."/>
            <person name="Getino M."/>
            <person name="Pursley I."/>
            <person name="Horton D.L."/>
            <person name="Alikhan N.F."/>
            <person name="Baker D."/>
            <person name="Gharbi K."/>
            <person name="Hall N."/>
            <person name="Watson M."/>
            <person name="Adriaenssens E.M."/>
            <person name="Foster-Nyarko E."/>
            <person name="Jarju S."/>
            <person name="Secka A."/>
            <person name="Antonio M."/>
            <person name="Oren A."/>
            <person name="Chaudhuri R.R."/>
            <person name="La Ragione R."/>
            <person name="Hildebrand F."/>
            <person name="Pallen M.J."/>
        </authorList>
    </citation>
    <scope>NUCLEOTIDE SEQUENCE</scope>
    <source>
        <strain evidence="2">ChiSjej6B24-2974</strain>
    </source>
</reference>
<comment type="caution">
    <text evidence="2">The sequence shown here is derived from an EMBL/GenBank/DDBJ whole genome shotgun (WGS) entry which is preliminary data.</text>
</comment>
<feature type="transmembrane region" description="Helical" evidence="1">
    <location>
        <begin position="83"/>
        <end position="107"/>
    </location>
</feature>
<dbReference type="EMBL" id="DVFZ01000097">
    <property type="protein sequence ID" value="HIQ83406.1"/>
    <property type="molecule type" value="Genomic_DNA"/>
</dbReference>
<keyword evidence="1" id="KW-0472">Membrane</keyword>
<evidence type="ECO:0000313" key="2">
    <source>
        <dbReference type="EMBL" id="HIQ83406.1"/>
    </source>
</evidence>
<name>A0A9D1CX34_9FIRM</name>
<sequence>MSREKRVGFLKATLTVFVVMFVLYGVIFAITPREAVRGTDWLVQSDAFPLWAGLLGGLVCSAMAGAGILIVRFMAGKPRRFKVVAVVAWPVTVSCFVFMVFCVYLPYQVYNLVKIIRGT</sequence>